<dbReference type="AlphaFoldDB" id="A0A834E6E6"/>
<accession>A0A834E6E6</accession>
<dbReference type="Proteomes" id="UP000664940">
    <property type="component" value="Unassembled WGS sequence"/>
</dbReference>
<name>A0A834E6E6_9CHIR</name>
<evidence type="ECO:0000313" key="1">
    <source>
        <dbReference type="EMBL" id="KAF6109555.1"/>
    </source>
</evidence>
<sequence>MLKKYLKNVKHVIKKLCTATNLYAQPFGGPQGTQQVQESGQEPSEATPLHVLGKKSWKMNTNHEDIGYNFEDDPKEKMTLKSHLNISDRRAWMMVLSSFFEHILSMGFQMTLRDLSVEWLKEFYHNHGLTA</sequence>
<reference evidence="1 2" key="1">
    <citation type="journal article" date="2020" name="Nature">
        <title>Six reference-quality genomes reveal evolution of bat adaptations.</title>
        <authorList>
            <person name="Jebb D."/>
            <person name="Huang Z."/>
            <person name="Pippel M."/>
            <person name="Hughes G.M."/>
            <person name="Lavrichenko K."/>
            <person name="Devanna P."/>
            <person name="Winkler S."/>
            <person name="Jermiin L.S."/>
            <person name="Skirmuntt E.C."/>
            <person name="Katzourakis A."/>
            <person name="Burkitt-Gray L."/>
            <person name="Ray D.A."/>
            <person name="Sullivan K.A.M."/>
            <person name="Roscito J.G."/>
            <person name="Kirilenko B.M."/>
            <person name="Davalos L.M."/>
            <person name="Corthals A.P."/>
            <person name="Power M.L."/>
            <person name="Jones G."/>
            <person name="Ransome R.D."/>
            <person name="Dechmann D.K.N."/>
            <person name="Locatelli A.G."/>
            <person name="Puechmaille S.J."/>
            <person name="Fedrigo O."/>
            <person name="Jarvis E.D."/>
            <person name="Hiller M."/>
            <person name="Vernes S.C."/>
            <person name="Myers E.W."/>
            <person name="Teeling E.C."/>
        </authorList>
    </citation>
    <scope>NUCLEOTIDE SEQUENCE [LARGE SCALE GENOMIC DNA]</scope>
    <source>
        <strain evidence="1">Bat1K_MPI-CBG_1</strain>
    </source>
</reference>
<gene>
    <name evidence="1" type="ORF">HJG60_010823</name>
</gene>
<evidence type="ECO:0000313" key="2">
    <source>
        <dbReference type="Proteomes" id="UP000664940"/>
    </source>
</evidence>
<proteinExistence type="predicted"/>
<comment type="caution">
    <text evidence="1">The sequence shown here is derived from an EMBL/GenBank/DDBJ whole genome shotgun (WGS) entry which is preliminary data.</text>
</comment>
<protein>
    <submittedName>
        <fullName evidence="1">Uncharacterized protein</fullName>
    </submittedName>
</protein>
<organism evidence="1 2">
    <name type="scientific">Phyllostomus discolor</name>
    <name type="common">pale spear-nosed bat</name>
    <dbReference type="NCBI Taxonomy" id="89673"/>
    <lineage>
        <taxon>Eukaryota</taxon>
        <taxon>Metazoa</taxon>
        <taxon>Chordata</taxon>
        <taxon>Craniata</taxon>
        <taxon>Vertebrata</taxon>
        <taxon>Euteleostomi</taxon>
        <taxon>Mammalia</taxon>
        <taxon>Eutheria</taxon>
        <taxon>Laurasiatheria</taxon>
        <taxon>Chiroptera</taxon>
        <taxon>Yangochiroptera</taxon>
        <taxon>Phyllostomidae</taxon>
        <taxon>Phyllostominae</taxon>
        <taxon>Phyllostomus</taxon>
    </lineage>
</organism>
<dbReference type="EMBL" id="JABVXQ010000005">
    <property type="protein sequence ID" value="KAF6109555.1"/>
    <property type="molecule type" value="Genomic_DNA"/>
</dbReference>